<reference evidence="12" key="1">
    <citation type="submission" date="2023-07" db="EMBL/GenBank/DDBJ databases">
        <authorList>
            <consortium name="AG Swart"/>
            <person name="Singh M."/>
            <person name="Singh A."/>
            <person name="Seah K."/>
            <person name="Emmerich C."/>
        </authorList>
    </citation>
    <scope>NUCLEOTIDE SEQUENCE</scope>
    <source>
        <strain evidence="12">DP1</strain>
    </source>
</reference>
<name>A0AAD1U777_EUPCR</name>
<organism evidence="12 13">
    <name type="scientific">Euplotes crassus</name>
    <dbReference type="NCBI Taxonomy" id="5936"/>
    <lineage>
        <taxon>Eukaryota</taxon>
        <taxon>Sar</taxon>
        <taxon>Alveolata</taxon>
        <taxon>Ciliophora</taxon>
        <taxon>Intramacronucleata</taxon>
        <taxon>Spirotrichea</taxon>
        <taxon>Hypotrichia</taxon>
        <taxon>Euplotida</taxon>
        <taxon>Euplotidae</taxon>
        <taxon>Moneuplotes</taxon>
    </lineage>
</organism>
<accession>A0AAD1U777</accession>
<dbReference type="Proteomes" id="UP001295684">
    <property type="component" value="Unassembled WGS sequence"/>
</dbReference>
<dbReference type="Gene3D" id="1.10.510.10">
    <property type="entry name" value="Transferase(Phosphotransferase) domain 1"/>
    <property type="match status" value="1"/>
</dbReference>
<dbReference type="SMART" id="SM00220">
    <property type="entry name" value="S_TKc"/>
    <property type="match status" value="1"/>
</dbReference>
<dbReference type="AlphaFoldDB" id="A0AAD1U777"/>
<comment type="caution">
    <text evidence="12">The sequence shown here is derived from an EMBL/GenBank/DDBJ whole genome shotgun (WGS) entry which is preliminary data.</text>
</comment>
<evidence type="ECO:0000256" key="6">
    <source>
        <dbReference type="ARBA" id="ARBA00022777"/>
    </source>
</evidence>
<dbReference type="GO" id="GO:0005634">
    <property type="term" value="C:nucleus"/>
    <property type="evidence" value="ECO:0007669"/>
    <property type="project" value="TreeGrafter"/>
</dbReference>
<dbReference type="PROSITE" id="PS00108">
    <property type="entry name" value="PROTEIN_KINASE_ST"/>
    <property type="match status" value="1"/>
</dbReference>
<dbReference type="FunFam" id="1.10.510.10:FF:000571">
    <property type="entry name" value="Maternal embryonic leucine zipper kinase"/>
    <property type="match status" value="1"/>
</dbReference>
<evidence type="ECO:0000256" key="4">
    <source>
        <dbReference type="ARBA" id="ARBA00022737"/>
    </source>
</evidence>
<dbReference type="PROSITE" id="PS00107">
    <property type="entry name" value="PROTEIN_KINASE_ATP"/>
    <property type="match status" value="1"/>
</dbReference>
<dbReference type="InterPro" id="IPR033701">
    <property type="entry name" value="POLO_box_1"/>
</dbReference>
<protein>
    <recommendedName>
        <fullName evidence="9">Serine/threonine-protein kinase PLK</fullName>
        <ecNumber evidence="9">2.7.11.21</ecNumber>
    </recommendedName>
    <alternativeName>
        <fullName evidence="9">Polo-like kinase</fullName>
    </alternativeName>
</protein>
<evidence type="ECO:0000256" key="5">
    <source>
        <dbReference type="ARBA" id="ARBA00022741"/>
    </source>
</evidence>
<comment type="similarity">
    <text evidence="9">Belongs to the protein kinase superfamily. Ser/Thr protein kinase family. CDC5/Polo subfamily.</text>
</comment>
<dbReference type="Pfam" id="PF00659">
    <property type="entry name" value="POLO_box"/>
    <property type="match status" value="2"/>
</dbReference>
<keyword evidence="2 9" id="KW-0723">Serine/threonine-protein kinase</keyword>
<keyword evidence="3 9" id="KW-0808">Transferase</keyword>
<dbReference type="Pfam" id="PF00069">
    <property type="entry name" value="Pkinase"/>
    <property type="match status" value="1"/>
</dbReference>
<dbReference type="InterPro" id="IPR011009">
    <property type="entry name" value="Kinase-like_dom_sf"/>
</dbReference>
<dbReference type="EC" id="2.7.11.21" evidence="9"/>
<feature type="domain" description="Protein kinase" evidence="10">
    <location>
        <begin position="79"/>
        <end position="339"/>
    </location>
</feature>
<dbReference type="InterPro" id="IPR000719">
    <property type="entry name" value="Prot_kinase_dom"/>
</dbReference>
<evidence type="ECO:0000259" key="10">
    <source>
        <dbReference type="PROSITE" id="PS50011"/>
    </source>
</evidence>
<keyword evidence="13" id="KW-1185">Reference proteome</keyword>
<dbReference type="PANTHER" id="PTHR24345">
    <property type="entry name" value="SERINE/THREONINE-PROTEIN KINASE PLK"/>
    <property type="match status" value="1"/>
</dbReference>
<comment type="catalytic activity">
    <reaction evidence="9">
        <text>L-threonyl-[protein] + ATP = O-phospho-L-threonyl-[protein] + ADP + H(+)</text>
        <dbReference type="Rhea" id="RHEA:46608"/>
        <dbReference type="Rhea" id="RHEA-COMP:11060"/>
        <dbReference type="Rhea" id="RHEA-COMP:11605"/>
        <dbReference type="ChEBI" id="CHEBI:15378"/>
        <dbReference type="ChEBI" id="CHEBI:30013"/>
        <dbReference type="ChEBI" id="CHEBI:30616"/>
        <dbReference type="ChEBI" id="CHEBI:61977"/>
        <dbReference type="ChEBI" id="CHEBI:456216"/>
        <dbReference type="EC" id="2.7.11.21"/>
    </reaction>
</comment>
<dbReference type="FunFam" id="3.30.200.20:FF:000091">
    <property type="entry name" value="Serine/threonine-protein kinase PLK"/>
    <property type="match status" value="1"/>
</dbReference>
<dbReference type="SUPFAM" id="SSF82615">
    <property type="entry name" value="Polo-box domain"/>
    <property type="match status" value="2"/>
</dbReference>
<keyword evidence="5 8" id="KW-0547">Nucleotide-binding</keyword>
<dbReference type="GO" id="GO:0005524">
    <property type="term" value="F:ATP binding"/>
    <property type="evidence" value="ECO:0007669"/>
    <property type="project" value="UniProtKB-UniRule"/>
</dbReference>
<dbReference type="Gene3D" id="3.30.1120.30">
    <property type="entry name" value="POLO box domain"/>
    <property type="match status" value="2"/>
</dbReference>
<sequence length="558" mass="64234">MRRGKCRSCTMAALPCRSCCRCGLFVGFGILDFCVFCSDFDGLETTSHKSTNEEDCEGEKGLIVHKYVTPEGETVIKKYIKKEFLGKGGFAQCFRFHDLQTDTDVAGKIIDKNSLCKSRTFKKLLYEISIHKSLDHPNIVKFIDFFEDSKNVYIVLELCDDGNLNDFFKNTGKRERSLTESQIRNYVRQLVRALKFCHDRSIIHRDLKLGNLLLKDKKKTILLADFGLSARLEYPKQRRRTICGTPNYIAPEIIGSKTTHSFEVDVWSLGIIIYILIFGHAPFSSKNIKETYRKIKTVDFKIPAHKMVSSSLANLLQVMLEKDSSKRATLDELSVHPFTTEDGKLLPALEEETSDPKLPLSSVRKEEKPAIESNHFLKQSRVWVTKCSDFSSKYGMGYLLSNGNIGVFFNDKTKMLLSFQDLTYYEDTNEFHSYSLHKIPSRLKKKYRIVENFKSFLTKDEIEEQKEKGAIDPGTFIKAWMKSRNAIIFKFARKSVQVIFNDGTEVRMINKPSKMIEYVDPDGSCKLLELDQALESSDEELLKRLEYSRKMTKELSKR</sequence>
<gene>
    <name evidence="12" type="ORF">ECRASSUSDP1_LOCUS4961</name>
</gene>
<keyword evidence="7 8" id="KW-0067">ATP-binding</keyword>
<feature type="domain" description="POLO box" evidence="11">
    <location>
        <begin position="383"/>
        <end position="459"/>
    </location>
</feature>
<feature type="binding site" evidence="8">
    <location>
        <position position="108"/>
    </location>
    <ligand>
        <name>ATP</name>
        <dbReference type="ChEBI" id="CHEBI:30616"/>
    </ligand>
</feature>
<dbReference type="InterPro" id="IPR017441">
    <property type="entry name" value="Protein_kinase_ATP_BS"/>
</dbReference>
<dbReference type="SUPFAM" id="SSF56112">
    <property type="entry name" value="Protein kinase-like (PK-like)"/>
    <property type="match status" value="1"/>
</dbReference>
<dbReference type="InterPro" id="IPR000959">
    <property type="entry name" value="POLO_box_dom"/>
</dbReference>
<dbReference type="PROSITE" id="PS50078">
    <property type="entry name" value="POLO_BOX"/>
    <property type="match status" value="2"/>
</dbReference>
<feature type="domain" description="POLO box" evidence="11">
    <location>
        <begin position="476"/>
        <end position="557"/>
    </location>
</feature>
<dbReference type="CDD" id="cd13117">
    <property type="entry name" value="POLO_box_2"/>
    <property type="match status" value="1"/>
</dbReference>
<dbReference type="InterPro" id="IPR008271">
    <property type="entry name" value="Ser/Thr_kinase_AS"/>
</dbReference>
<dbReference type="PANTHER" id="PTHR24345:SF0">
    <property type="entry name" value="CELL CYCLE SERINE_THREONINE-PROTEIN KINASE CDC5_MSD2"/>
    <property type="match status" value="1"/>
</dbReference>
<dbReference type="EMBL" id="CAMPGE010004777">
    <property type="protein sequence ID" value="CAI2363625.1"/>
    <property type="molecule type" value="Genomic_DNA"/>
</dbReference>
<keyword evidence="6 9" id="KW-0418">Kinase</keyword>
<dbReference type="InterPro" id="IPR036947">
    <property type="entry name" value="POLO_box_dom_sf"/>
</dbReference>
<evidence type="ECO:0000259" key="11">
    <source>
        <dbReference type="PROSITE" id="PS50078"/>
    </source>
</evidence>
<evidence type="ECO:0000313" key="12">
    <source>
        <dbReference type="EMBL" id="CAI2363625.1"/>
    </source>
</evidence>
<evidence type="ECO:0000256" key="2">
    <source>
        <dbReference type="ARBA" id="ARBA00022527"/>
    </source>
</evidence>
<dbReference type="CDD" id="cd13118">
    <property type="entry name" value="POLO_box_1"/>
    <property type="match status" value="1"/>
</dbReference>
<evidence type="ECO:0000256" key="9">
    <source>
        <dbReference type="RuleBase" id="RU361162"/>
    </source>
</evidence>
<evidence type="ECO:0000256" key="3">
    <source>
        <dbReference type="ARBA" id="ARBA00022679"/>
    </source>
</evidence>
<dbReference type="GO" id="GO:0004674">
    <property type="term" value="F:protein serine/threonine kinase activity"/>
    <property type="evidence" value="ECO:0007669"/>
    <property type="project" value="UniProtKB-KW"/>
</dbReference>
<evidence type="ECO:0000256" key="7">
    <source>
        <dbReference type="ARBA" id="ARBA00022840"/>
    </source>
</evidence>
<evidence type="ECO:0000256" key="8">
    <source>
        <dbReference type="PROSITE-ProRule" id="PRU10141"/>
    </source>
</evidence>
<dbReference type="Gene3D" id="3.30.200.20">
    <property type="entry name" value="Phosphorylase Kinase, domain 1"/>
    <property type="match status" value="1"/>
</dbReference>
<dbReference type="PROSITE" id="PS50011">
    <property type="entry name" value="PROTEIN_KINASE_DOM"/>
    <property type="match status" value="1"/>
</dbReference>
<evidence type="ECO:0000256" key="1">
    <source>
        <dbReference type="ARBA" id="ARBA00011245"/>
    </source>
</evidence>
<proteinExistence type="inferred from homology"/>
<comment type="subunit">
    <text evidence="1">Monomer.</text>
</comment>
<evidence type="ECO:0000313" key="13">
    <source>
        <dbReference type="Proteomes" id="UP001295684"/>
    </source>
</evidence>
<keyword evidence="4" id="KW-0677">Repeat</keyword>
<dbReference type="InterPro" id="IPR033695">
    <property type="entry name" value="POLO_box_2"/>
</dbReference>